<dbReference type="EMBL" id="SOSA01000352">
    <property type="protein sequence ID" value="THC92196.1"/>
    <property type="molecule type" value="Genomic_DNA"/>
</dbReference>
<name>A0A4S3JAS6_9EURO</name>
<feature type="transmembrane region" description="Helical" evidence="2">
    <location>
        <begin position="6"/>
        <end position="26"/>
    </location>
</feature>
<protein>
    <recommendedName>
        <fullName evidence="5">FAD/NAD(P)-binding domain-containing protein</fullName>
    </recommendedName>
</protein>
<comment type="caution">
    <text evidence="3">The sequence shown here is derived from an EMBL/GenBank/DDBJ whole genome shotgun (WGS) entry which is preliminary data.</text>
</comment>
<keyword evidence="2" id="KW-1133">Transmembrane helix</keyword>
<evidence type="ECO:0008006" key="5">
    <source>
        <dbReference type="Google" id="ProtNLM"/>
    </source>
</evidence>
<accession>A0A4S3JAS6</accession>
<dbReference type="VEuPathDB" id="FungiDB:EYZ11_008323"/>
<evidence type="ECO:0000256" key="1">
    <source>
        <dbReference type="SAM" id="MobiDB-lite"/>
    </source>
</evidence>
<dbReference type="AlphaFoldDB" id="A0A4S3JAS6"/>
<organism evidence="3 4">
    <name type="scientific">Aspergillus tanneri</name>
    <dbReference type="NCBI Taxonomy" id="1220188"/>
    <lineage>
        <taxon>Eukaryota</taxon>
        <taxon>Fungi</taxon>
        <taxon>Dikarya</taxon>
        <taxon>Ascomycota</taxon>
        <taxon>Pezizomycotina</taxon>
        <taxon>Eurotiomycetes</taxon>
        <taxon>Eurotiomycetidae</taxon>
        <taxon>Eurotiales</taxon>
        <taxon>Aspergillaceae</taxon>
        <taxon>Aspergillus</taxon>
        <taxon>Aspergillus subgen. Circumdati</taxon>
    </lineage>
</organism>
<keyword evidence="2" id="KW-0472">Membrane</keyword>
<feature type="region of interest" description="Disordered" evidence="1">
    <location>
        <begin position="61"/>
        <end position="84"/>
    </location>
</feature>
<evidence type="ECO:0000256" key="2">
    <source>
        <dbReference type="SAM" id="Phobius"/>
    </source>
</evidence>
<evidence type="ECO:0000313" key="3">
    <source>
        <dbReference type="EMBL" id="THC92196.1"/>
    </source>
</evidence>
<gene>
    <name evidence="3" type="ORF">EYZ11_008323</name>
</gene>
<keyword evidence="2" id="KW-0812">Transmembrane</keyword>
<reference evidence="3 4" key="1">
    <citation type="submission" date="2019-03" db="EMBL/GenBank/DDBJ databases">
        <title>The genome sequence of a newly discovered highly antifungal drug resistant Aspergillus species, Aspergillus tanneri NIH 1004.</title>
        <authorList>
            <person name="Mounaud S."/>
            <person name="Singh I."/>
            <person name="Joardar V."/>
            <person name="Pakala S."/>
            <person name="Pakala S."/>
            <person name="Venepally P."/>
            <person name="Hoover J."/>
            <person name="Nierman W."/>
            <person name="Chung J."/>
            <person name="Losada L."/>
        </authorList>
    </citation>
    <scope>NUCLEOTIDE SEQUENCE [LARGE SCALE GENOMIC DNA]</scope>
    <source>
        <strain evidence="3 4">NIH1004</strain>
    </source>
</reference>
<sequence>MTSSGRLSIAIVGGGFGGLYLAISLLPNKNLDVSTKQYPNSQRSVLELPEPKCPACTDPDFSRHRASIPPRNGQPISRISKYLA</sequence>
<keyword evidence="4" id="KW-1185">Reference proteome</keyword>
<evidence type="ECO:0000313" key="4">
    <source>
        <dbReference type="Proteomes" id="UP000308092"/>
    </source>
</evidence>
<proteinExistence type="predicted"/>
<dbReference type="Proteomes" id="UP000308092">
    <property type="component" value="Unassembled WGS sequence"/>
</dbReference>